<dbReference type="EMBL" id="CP040749">
    <property type="protein sequence ID" value="QCX38139.1"/>
    <property type="molecule type" value="Genomic_DNA"/>
</dbReference>
<accession>A0A5B7TMT3</accession>
<organism evidence="1 2">
    <name type="scientific">Aureibaculum algae</name>
    <dbReference type="NCBI Taxonomy" id="2584122"/>
    <lineage>
        <taxon>Bacteria</taxon>
        <taxon>Pseudomonadati</taxon>
        <taxon>Bacteroidota</taxon>
        <taxon>Flavobacteriia</taxon>
        <taxon>Flavobacteriales</taxon>
        <taxon>Flavobacteriaceae</taxon>
        <taxon>Aureibaculum</taxon>
    </lineage>
</organism>
<dbReference type="AlphaFoldDB" id="A0A5B7TMT3"/>
<gene>
    <name evidence="1" type="ORF">FF125_06745</name>
</gene>
<dbReference type="Proteomes" id="UP000306229">
    <property type="component" value="Chromosome"/>
</dbReference>
<dbReference type="KEGG" id="fbe:FF125_06745"/>
<name>A0A5B7TMT3_9FLAO</name>
<keyword evidence="2" id="KW-1185">Reference proteome</keyword>
<protein>
    <submittedName>
        <fullName evidence="1">Uncharacterized protein</fullName>
    </submittedName>
</protein>
<dbReference type="OrthoDB" id="5917811at2"/>
<proteinExistence type="predicted"/>
<sequence>MTNIFRKILGLGTSKPTNVRPQQTKTIVKPVNQTKKKLSDLNIYPSLISGKTTEFDMNNEIAAVFHERESIYANIYTTYVMLDDINLDEEGDPQLLHIKTATKDESYYNMLVEKGAHNLDIRAANFEFWNPIDDKLSYQVLSSKLSFIASESILSKKHMLEAHKMLDCDELMVSIPRKGLIFIADNNLEAEHKKNFMNMHAYLIMDNKYNLEILCEDIFMVKNGKIEGVLEINQLSDLLRIK</sequence>
<evidence type="ECO:0000313" key="1">
    <source>
        <dbReference type="EMBL" id="QCX38139.1"/>
    </source>
</evidence>
<dbReference type="RefSeq" id="WP_138949044.1">
    <property type="nucleotide sequence ID" value="NZ_CP040749.1"/>
</dbReference>
<reference evidence="1 2" key="1">
    <citation type="submission" date="2019-05" db="EMBL/GenBank/DDBJ databases">
        <title>Algicella ahnfeltiae gen. nov., sp. nov., a novel marine bacterium of the family Flavobacteriaceae isolated from a red alga.</title>
        <authorList>
            <person name="Nedashkovskaya O.I."/>
            <person name="Kukhlevskiy A.D."/>
            <person name="Kim S.-G."/>
            <person name="Zhukova N.V."/>
            <person name="Mikhailov V.V."/>
        </authorList>
    </citation>
    <scope>NUCLEOTIDE SEQUENCE [LARGE SCALE GENOMIC DNA]</scope>
    <source>
        <strain evidence="1 2">10Alg115</strain>
    </source>
</reference>
<evidence type="ECO:0000313" key="2">
    <source>
        <dbReference type="Proteomes" id="UP000306229"/>
    </source>
</evidence>